<keyword evidence="1" id="KW-0732">Signal</keyword>
<dbReference type="InterPro" id="IPR002860">
    <property type="entry name" value="BNR_rpt"/>
</dbReference>
<feature type="signal peptide" evidence="1">
    <location>
        <begin position="1"/>
        <end position="26"/>
    </location>
</feature>
<reference evidence="2 3" key="1">
    <citation type="submission" date="2017-02" db="EMBL/GenBank/DDBJ databases">
        <authorList>
            <person name="Peterson S.W."/>
        </authorList>
    </citation>
    <scope>NUCLEOTIDE SEQUENCE [LARGE SCALE GENOMIC DNA]</scope>
    <source>
        <strain evidence="2 3">ATCC 17233</strain>
    </source>
</reference>
<dbReference type="RefSeq" id="WP_078785763.1">
    <property type="nucleotide sequence ID" value="NZ_FMTO01000002.1"/>
</dbReference>
<dbReference type="EMBL" id="FUXA01000003">
    <property type="protein sequence ID" value="SJZ35833.1"/>
    <property type="molecule type" value="Genomic_DNA"/>
</dbReference>
<dbReference type="InterPro" id="IPR013783">
    <property type="entry name" value="Ig-like_fold"/>
</dbReference>
<keyword evidence="3" id="KW-1185">Reference proteome</keyword>
<name>A0A1T4K099_9FIRM</name>
<organism evidence="2 3">
    <name type="scientific">Eubacterium ruminantium</name>
    <dbReference type="NCBI Taxonomy" id="42322"/>
    <lineage>
        <taxon>Bacteria</taxon>
        <taxon>Bacillati</taxon>
        <taxon>Bacillota</taxon>
        <taxon>Clostridia</taxon>
        <taxon>Eubacteriales</taxon>
        <taxon>Eubacteriaceae</taxon>
        <taxon>Eubacterium</taxon>
    </lineage>
</organism>
<feature type="chain" id="PRO_5039442415" evidence="1">
    <location>
        <begin position="27"/>
        <end position="522"/>
    </location>
</feature>
<dbReference type="InterPro" id="IPR036278">
    <property type="entry name" value="Sialidase_sf"/>
</dbReference>
<gene>
    <name evidence="2" type="ORF">SAMN02745110_00067</name>
</gene>
<dbReference type="AlphaFoldDB" id="A0A1T4K099"/>
<evidence type="ECO:0000313" key="2">
    <source>
        <dbReference type="EMBL" id="SJZ35833.1"/>
    </source>
</evidence>
<dbReference type="Gene3D" id="2.60.40.10">
    <property type="entry name" value="Immunoglobulins"/>
    <property type="match status" value="1"/>
</dbReference>
<dbReference type="SUPFAM" id="SSF50939">
    <property type="entry name" value="Sialidases"/>
    <property type="match status" value="1"/>
</dbReference>
<dbReference type="Pfam" id="PF02012">
    <property type="entry name" value="BNR"/>
    <property type="match status" value="2"/>
</dbReference>
<evidence type="ECO:0000313" key="3">
    <source>
        <dbReference type="Proteomes" id="UP000189857"/>
    </source>
</evidence>
<evidence type="ECO:0000256" key="1">
    <source>
        <dbReference type="SAM" id="SignalP"/>
    </source>
</evidence>
<proteinExistence type="predicted"/>
<dbReference type="OrthoDB" id="1822959at2"/>
<dbReference type="InterPro" id="IPR036179">
    <property type="entry name" value="Ig-like_dom_sf"/>
</dbReference>
<accession>A0A1T4K099</accession>
<sequence>MYRKSIKKRIVSKAIITALMVGCVFSNPLNYVSAEEAGTEGVTEETSEEVINDTSEEINEENTYNEVSEEISENVTEDVTEDNIEEITEDSVEVPDSCVSTEKKSEAVNNTEVTNDISEDKITQDVYEEKENIEVIPEDEADIANGSKIIINSDNELFYEYAAYGEKVVFTTAATGPNIKYQWEVSHDDGRSWSNSSATGNKTNRLTTYATPKYKDLYYRCKVYNTTELEYTHIYTIQSHFDYSSISVGVVGRPGDIVRAYNLGVIADKTIWEYSKDGGKTWQVSKSKQVDEEGKDGGDHYIYIIVKDYMNGWLFRPKYKRNGIVFYGHDVEVAVKDKSINAFKKDKIFYGDNVDFGSSSRNVSKYVWQMYKNGTWTNCDDNDDNHDYTMSIPALPKYIGVKFRRIDYIEFDGLKSKVVSEPFSLDAKEVRDIIVNNPVSKSVSVGKTVNFNIKGGGYNGVTYQWQISKDNGKTWKNSGAMGRTTEQLTFKAEKRMNGFKYRCIVTNGDYKAISNVVTLTVK</sequence>
<protein>
    <submittedName>
        <fullName evidence="2">BNR/Asp-box repeat-containing protein</fullName>
    </submittedName>
</protein>
<dbReference type="Proteomes" id="UP000189857">
    <property type="component" value="Unassembled WGS sequence"/>
</dbReference>
<dbReference type="SUPFAM" id="SSF48726">
    <property type="entry name" value="Immunoglobulin"/>
    <property type="match status" value="1"/>
</dbReference>